<reference evidence="1 2" key="1">
    <citation type="submission" date="2019-10" db="EMBL/GenBank/DDBJ databases">
        <title>Genome sequence of Phaeocystidibacter marisrubri JCM30614 (type strain).</title>
        <authorList>
            <person name="Bowman J.P."/>
        </authorList>
    </citation>
    <scope>NUCLEOTIDE SEQUENCE [LARGE SCALE GENOMIC DNA]</scope>
    <source>
        <strain evidence="1 2">JCM 30614</strain>
    </source>
</reference>
<dbReference type="RefSeq" id="WP_151692817.1">
    <property type="nucleotide sequence ID" value="NZ_BMGX01000002.1"/>
</dbReference>
<evidence type="ECO:0000313" key="2">
    <source>
        <dbReference type="Proteomes" id="UP000484164"/>
    </source>
</evidence>
<organism evidence="1 2">
    <name type="scientific">Phaeocystidibacter marisrubri</name>
    <dbReference type="NCBI Taxonomy" id="1577780"/>
    <lineage>
        <taxon>Bacteria</taxon>
        <taxon>Pseudomonadati</taxon>
        <taxon>Bacteroidota</taxon>
        <taxon>Flavobacteriia</taxon>
        <taxon>Flavobacteriales</taxon>
        <taxon>Phaeocystidibacteraceae</taxon>
        <taxon>Phaeocystidibacter</taxon>
    </lineage>
</organism>
<dbReference type="Proteomes" id="UP000484164">
    <property type="component" value="Unassembled WGS sequence"/>
</dbReference>
<dbReference type="OrthoDB" id="2328079at2"/>
<sequence length="311" mass="36283">MLYNDFETVVPKVSNQRKYYFIRTDHGRYFDEFYENGFVAIGWDPITLDDLKRADTEEVRLKVGRIKERHDIEDSIVKREITSILNKLLLFRDMNVGDIVVMPSYNSDRFAFGRVLDPHVYLENDNRGECPHIKRRRVEWVSVKNKNRLHPDFSLIRAHHAIFDISSDYSSRIDSLLSSVYQKDDYTYLRIDVGIEEEIPIQELIKIFNSIDRLAEEFRVKYPDFGEVTVKVNLNSPGDIGVKIRSSVHAMAFAFVLFTACTQDQVDSRNVSDQVVDIEPGIDQKTIENAVHSLQETRRSLNARMNENLDR</sequence>
<name>A0A6L3ZKF3_9FLAO</name>
<keyword evidence="2" id="KW-1185">Reference proteome</keyword>
<accession>A0A6L3ZKF3</accession>
<protein>
    <submittedName>
        <fullName evidence="1">Uncharacterized protein</fullName>
    </submittedName>
</protein>
<gene>
    <name evidence="1" type="ORF">F8C82_06920</name>
</gene>
<comment type="caution">
    <text evidence="1">The sequence shown here is derived from an EMBL/GenBank/DDBJ whole genome shotgun (WGS) entry which is preliminary data.</text>
</comment>
<proteinExistence type="predicted"/>
<dbReference type="EMBL" id="WBVQ01000001">
    <property type="protein sequence ID" value="KAB2818129.1"/>
    <property type="molecule type" value="Genomic_DNA"/>
</dbReference>
<dbReference type="AlphaFoldDB" id="A0A6L3ZKF3"/>
<evidence type="ECO:0000313" key="1">
    <source>
        <dbReference type="EMBL" id="KAB2818129.1"/>
    </source>
</evidence>